<reference evidence="1" key="1">
    <citation type="submission" date="2025-08" db="UniProtKB">
        <authorList>
            <consortium name="Ensembl"/>
        </authorList>
    </citation>
    <scope>IDENTIFICATION</scope>
</reference>
<sequence>MAICHRQVELHSPTLKLLFFPRGVEGISVSLIFRCDLCWSFSFAPVSLHDCILPMGFRRKWGKSFTPAMILSCNHFYFKGKKNHNKVG</sequence>
<keyword evidence="2" id="KW-1185">Reference proteome</keyword>
<dbReference type="Proteomes" id="UP000472275">
    <property type="component" value="Chromosome 15"/>
</dbReference>
<proteinExistence type="predicted"/>
<dbReference type="AlphaFoldDB" id="A0A663EY77"/>
<dbReference type="Ensembl" id="ENSACCT00020017364.1">
    <property type="protein sequence ID" value="ENSACCP00020016641.1"/>
    <property type="gene ID" value="ENSACCG00020011382.1"/>
</dbReference>
<reference evidence="1" key="2">
    <citation type="submission" date="2025-09" db="UniProtKB">
        <authorList>
            <consortium name="Ensembl"/>
        </authorList>
    </citation>
    <scope>IDENTIFICATION</scope>
</reference>
<accession>A0A663EY77</accession>
<protein>
    <submittedName>
        <fullName evidence="1">Uncharacterized protein</fullName>
    </submittedName>
</protein>
<evidence type="ECO:0000313" key="2">
    <source>
        <dbReference type="Proteomes" id="UP000472275"/>
    </source>
</evidence>
<name>A0A663EY77_AQUCH</name>
<dbReference type="InParanoid" id="A0A663EY77"/>
<organism evidence="1 2">
    <name type="scientific">Aquila chrysaetos chrysaetos</name>
    <dbReference type="NCBI Taxonomy" id="223781"/>
    <lineage>
        <taxon>Eukaryota</taxon>
        <taxon>Metazoa</taxon>
        <taxon>Chordata</taxon>
        <taxon>Craniata</taxon>
        <taxon>Vertebrata</taxon>
        <taxon>Euteleostomi</taxon>
        <taxon>Archelosauria</taxon>
        <taxon>Archosauria</taxon>
        <taxon>Dinosauria</taxon>
        <taxon>Saurischia</taxon>
        <taxon>Theropoda</taxon>
        <taxon>Coelurosauria</taxon>
        <taxon>Aves</taxon>
        <taxon>Neognathae</taxon>
        <taxon>Neoaves</taxon>
        <taxon>Telluraves</taxon>
        <taxon>Accipitrimorphae</taxon>
        <taxon>Accipitriformes</taxon>
        <taxon>Accipitridae</taxon>
        <taxon>Accipitrinae</taxon>
        <taxon>Aquila</taxon>
    </lineage>
</organism>
<evidence type="ECO:0000313" key="1">
    <source>
        <dbReference type="Ensembl" id="ENSACCP00020016641.1"/>
    </source>
</evidence>